<dbReference type="EMBL" id="FNMY01000001">
    <property type="protein sequence ID" value="SDW02051.1"/>
    <property type="molecule type" value="Genomic_DNA"/>
</dbReference>
<reference evidence="2" key="1">
    <citation type="submission" date="2016-10" db="EMBL/GenBank/DDBJ databases">
        <authorList>
            <person name="Varghese N."/>
            <person name="Submissions S."/>
        </authorList>
    </citation>
    <scope>NUCLEOTIDE SEQUENCE [LARGE SCALE GENOMIC DNA]</scope>
    <source>
        <strain evidence="2">DSM 25030</strain>
    </source>
</reference>
<gene>
    <name evidence="1" type="ORF">SAMN04487892_0061</name>
</gene>
<dbReference type="AlphaFoldDB" id="A0A1H2Q4J8"/>
<proteinExistence type="predicted"/>
<dbReference type="STRING" id="1073328.SAMN05216294_1410"/>
<dbReference type="OrthoDB" id="2599194at2"/>
<dbReference type="Pfam" id="PF07606">
    <property type="entry name" value="DUF1569"/>
    <property type="match status" value="1"/>
</dbReference>
<name>A0A1H2Q4J8_9FLAO</name>
<dbReference type="InterPro" id="IPR011463">
    <property type="entry name" value="DUF1569"/>
</dbReference>
<dbReference type="Gene3D" id="1.20.120.450">
    <property type="entry name" value="dinb family like domain"/>
    <property type="match status" value="1"/>
</dbReference>
<organism evidence="1 2">
    <name type="scientific">Flagellimonas zhangzhouensis</name>
    <dbReference type="NCBI Taxonomy" id="1073328"/>
    <lineage>
        <taxon>Bacteria</taxon>
        <taxon>Pseudomonadati</taxon>
        <taxon>Bacteroidota</taxon>
        <taxon>Flavobacteriia</taxon>
        <taxon>Flavobacteriales</taxon>
        <taxon>Flavobacteriaceae</taxon>
        <taxon>Flagellimonas</taxon>
    </lineage>
</organism>
<evidence type="ECO:0000313" key="1">
    <source>
        <dbReference type="EMBL" id="SDW02051.1"/>
    </source>
</evidence>
<sequence>MKSLFNTETYEEIVSRLNALSEDSERQWGKMEIGQMLYHCQFPLKIALRKQGSKTKPNPMLKIMGFFFKSSLYNDKPWRQGLPTAKGLKVTEEKDFAKEREILIGLVTDFHKVKTRDSWDPHPVFGSFTNEQWGQMQYKHLDHHLRQFGV</sequence>
<evidence type="ECO:0008006" key="3">
    <source>
        <dbReference type="Google" id="ProtNLM"/>
    </source>
</evidence>
<accession>A0A1H2Q4J8</accession>
<keyword evidence="2" id="KW-1185">Reference proteome</keyword>
<dbReference type="Proteomes" id="UP000199592">
    <property type="component" value="Unassembled WGS sequence"/>
</dbReference>
<dbReference type="InterPro" id="IPR034660">
    <property type="entry name" value="DinB/YfiT-like"/>
</dbReference>
<evidence type="ECO:0000313" key="2">
    <source>
        <dbReference type="Proteomes" id="UP000199592"/>
    </source>
</evidence>
<dbReference type="RefSeq" id="WP_090293735.1">
    <property type="nucleotide sequence ID" value="NZ_FNKI01000002.1"/>
</dbReference>
<protein>
    <recommendedName>
        <fullName evidence="3">DUF1569 domain-containing protein</fullName>
    </recommendedName>
</protein>